<dbReference type="OrthoDB" id="3204900at2759"/>
<dbReference type="AlphaFoldDB" id="A0A397SYC0"/>
<keyword evidence="4" id="KW-1185">Reference proteome</keyword>
<feature type="region of interest" description="Disordered" evidence="2">
    <location>
        <begin position="100"/>
        <end position="120"/>
    </location>
</feature>
<keyword evidence="1" id="KW-0175">Coiled coil</keyword>
<feature type="coiled-coil region" evidence="1">
    <location>
        <begin position="65"/>
        <end position="96"/>
    </location>
</feature>
<proteinExistence type="predicted"/>
<sequence>MSRSERPFSVGSAKEVKLDSPKSPKKESVEDIGNDLKVQTELAIKHSRITPATPSEQHSELLHFIARKERKVLELREELKRHEEELRLLKKQWEANITKDIDEESNSNSPSSPASISSNTNVLEGETNSFMNGLGKGIAGVIGGIQKVKESEVTQEKLSQIKSVVVDVANSQPVQQTRRKTADFTSNAWHNLSRGISTLASSEAVQNAKKKTWKTVYEVISPATTNKKTSDSSPIIFDNGEGEEVETKTTITTTPVISDSPSEEIEDPILHVIGDDFNEFI</sequence>
<accession>A0A397SYC0</accession>
<dbReference type="STRING" id="658196.A0A397SYC0"/>
<comment type="caution">
    <text evidence="3">The sequence shown here is derived from an EMBL/GenBank/DDBJ whole genome shotgun (WGS) entry which is preliminary data.</text>
</comment>
<feature type="compositionally biased region" description="Basic and acidic residues" evidence="2">
    <location>
        <begin position="14"/>
        <end position="29"/>
    </location>
</feature>
<feature type="region of interest" description="Disordered" evidence="2">
    <location>
        <begin position="1"/>
        <end position="34"/>
    </location>
</feature>
<evidence type="ECO:0000313" key="4">
    <source>
        <dbReference type="Proteomes" id="UP000265703"/>
    </source>
</evidence>
<evidence type="ECO:0008006" key="5">
    <source>
        <dbReference type="Google" id="ProtNLM"/>
    </source>
</evidence>
<evidence type="ECO:0000256" key="2">
    <source>
        <dbReference type="SAM" id="MobiDB-lite"/>
    </source>
</evidence>
<feature type="compositionally biased region" description="Low complexity" evidence="2">
    <location>
        <begin position="106"/>
        <end position="118"/>
    </location>
</feature>
<name>A0A397SYC0_9GLOM</name>
<dbReference type="EMBL" id="QKYT01000163">
    <property type="protein sequence ID" value="RIA91058.1"/>
    <property type="molecule type" value="Genomic_DNA"/>
</dbReference>
<gene>
    <name evidence="3" type="ORF">C1645_822541</name>
</gene>
<evidence type="ECO:0000313" key="3">
    <source>
        <dbReference type="EMBL" id="RIA91058.1"/>
    </source>
</evidence>
<reference evidence="3 4" key="1">
    <citation type="submission" date="2018-06" db="EMBL/GenBank/DDBJ databases">
        <title>Comparative genomics reveals the genomic features of Rhizophagus irregularis, R. cerebriforme, R. diaphanum and Gigaspora rosea, and their symbiotic lifestyle signature.</title>
        <authorList>
            <person name="Morin E."/>
            <person name="San Clemente H."/>
            <person name="Chen E.C.H."/>
            <person name="De La Providencia I."/>
            <person name="Hainaut M."/>
            <person name="Kuo A."/>
            <person name="Kohler A."/>
            <person name="Murat C."/>
            <person name="Tang N."/>
            <person name="Roy S."/>
            <person name="Loubradou J."/>
            <person name="Henrissat B."/>
            <person name="Grigoriev I.V."/>
            <person name="Corradi N."/>
            <person name="Roux C."/>
            <person name="Martin F.M."/>
        </authorList>
    </citation>
    <scope>NUCLEOTIDE SEQUENCE [LARGE SCALE GENOMIC DNA]</scope>
    <source>
        <strain evidence="3 4">DAOM 227022</strain>
    </source>
</reference>
<organism evidence="3 4">
    <name type="scientific">Glomus cerebriforme</name>
    <dbReference type="NCBI Taxonomy" id="658196"/>
    <lineage>
        <taxon>Eukaryota</taxon>
        <taxon>Fungi</taxon>
        <taxon>Fungi incertae sedis</taxon>
        <taxon>Mucoromycota</taxon>
        <taxon>Glomeromycotina</taxon>
        <taxon>Glomeromycetes</taxon>
        <taxon>Glomerales</taxon>
        <taxon>Glomeraceae</taxon>
        <taxon>Glomus</taxon>
    </lineage>
</organism>
<protein>
    <recommendedName>
        <fullName evidence="5">DUF4048 domain-containing protein</fullName>
    </recommendedName>
</protein>
<dbReference type="Proteomes" id="UP000265703">
    <property type="component" value="Unassembled WGS sequence"/>
</dbReference>
<evidence type="ECO:0000256" key="1">
    <source>
        <dbReference type="SAM" id="Coils"/>
    </source>
</evidence>